<reference evidence="4" key="2">
    <citation type="submission" date="2014-09" db="EMBL/GenBank/DDBJ databases">
        <title>Criblamydia sequanensis harbors a mega-plasmid encoding arsenite resistance.</title>
        <authorList>
            <person name="Bertelli C."/>
            <person name="Goesmann A."/>
            <person name="Greub G."/>
        </authorList>
    </citation>
    <scope>NUCLEOTIDE SEQUENCE [LARGE SCALE GENOMIC DNA]</scope>
    <source>
        <strain evidence="4">CRIB-18</strain>
    </source>
</reference>
<dbReference type="RefSeq" id="WP_041017025.1">
    <property type="nucleotide sequence ID" value="NZ_CCEJ010000003.1"/>
</dbReference>
<dbReference type="SMART" id="SM00256">
    <property type="entry name" value="FBOX"/>
    <property type="match status" value="1"/>
</dbReference>
<dbReference type="InterPro" id="IPR036322">
    <property type="entry name" value="WD40_repeat_dom_sf"/>
</dbReference>
<dbReference type="InterPro" id="IPR015943">
    <property type="entry name" value="WD40/YVTN_repeat-like_dom_sf"/>
</dbReference>
<dbReference type="SUPFAM" id="SSF81383">
    <property type="entry name" value="F-box domain"/>
    <property type="match status" value="1"/>
</dbReference>
<dbReference type="STRING" id="1437425.CSEC_0726"/>
<dbReference type="AlphaFoldDB" id="A0A090D1H8"/>
<proteinExistence type="predicted"/>
<keyword evidence="1" id="KW-0853">WD repeat</keyword>
<dbReference type="Gene3D" id="1.20.1280.50">
    <property type="match status" value="1"/>
</dbReference>
<gene>
    <name evidence="4" type="ORF">CSEC_0726</name>
</gene>
<dbReference type="Pfam" id="PF12937">
    <property type="entry name" value="F-box-like"/>
    <property type="match status" value="1"/>
</dbReference>
<accession>A0A090D1H8</accession>
<sequence length="420" mass="48710">MQEADFRESSLTTTNFVTQIETEPDRTAWLPDETLLYILSFLPDLSTRTISKLVCKRWEQIASDPSLFQASLFKKEYPSSAVHLDCDKKLQESYQYAKLIERRIKDSSFKPHVQLSEVQGMITIGKGQKGRFFYSLPSDSENIGGVQMWNTFDKEAIGQFTIDEDVWIHCFREHEGHLYAGGSNGFLFKWEMEGNSCENDVSVISHRWNITSLVWADNHLFSSSLDKTIKEYDKDLNVIKTYAVHETPVTCFVYDNGKFFSASREDCKLHIWEKDSSEQGWKLLHTLSTKFSVTDIQPFDDKLYYSEGSTIHILDLKTFTEIQSFETHFVYNENMVVFDRFLFVSGSTDQKLNDRKYEKHIKVWDIEALPKQGSTQEEAKPLRVILGGKEASHFIVYPGMVWVKGAKGLYFYNFNEEQSK</sequence>
<dbReference type="PANTHER" id="PTHR19848:SF0">
    <property type="entry name" value="NOTCHLESS PROTEIN HOMOLOG 1"/>
    <property type="match status" value="1"/>
</dbReference>
<evidence type="ECO:0000313" key="5">
    <source>
        <dbReference type="Proteomes" id="UP000031552"/>
    </source>
</evidence>
<evidence type="ECO:0000256" key="2">
    <source>
        <dbReference type="ARBA" id="ARBA00022737"/>
    </source>
</evidence>
<evidence type="ECO:0000313" key="4">
    <source>
        <dbReference type="EMBL" id="CDR33558.1"/>
    </source>
</evidence>
<dbReference type="InterPro" id="IPR001810">
    <property type="entry name" value="F-box_dom"/>
</dbReference>
<dbReference type="PANTHER" id="PTHR19848">
    <property type="entry name" value="WD40 REPEAT PROTEIN"/>
    <property type="match status" value="1"/>
</dbReference>
<comment type="caution">
    <text evidence="4">The sequence shown here is derived from an EMBL/GenBank/DDBJ whole genome shotgun (WGS) entry which is preliminary data.</text>
</comment>
<dbReference type="EMBL" id="CCEJ010000003">
    <property type="protein sequence ID" value="CDR33558.1"/>
    <property type="molecule type" value="Genomic_DNA"/>
</dbReference>
<feature type="domain" description="F-box" evidence="3">
    <location>
        <begin position="30"/>
        <end position="71"/>
    </location>
</feature>
<dbReference type="Gene3D" id="2.130.10.10">
    <property type="entry name" value="YVTN repeat-like/Quinoprotein amine dehydrogenase"/>
    <property type="match status" value="1"/>
</dbReference>
<reference evidence="4" key="1">
    <citation type="submission" date="2013-12" db="EMBL/GenBank/DDBJ databases">
        <authorList>
            <person name="Linke B."/>
        </authorList>
    </citation>
    <scope>NUCLEOTIDE SEQUENCE [LARGE SCALE GENOMIC DNA]</scope>
    <source>
        <strain evidence="4">CRIB-18</strain>
    </source>
</reference>
<organism evidence="4 5">
    <name type="scientific">Candidatus Criblamydia sequanensis CRIB-18</name>
    <dbReference type="NCBI Taxonomy" id="1437425"/>
    <lineage>
        <taxon>Bacteria</taxon>
        <taxon>Pseudomonadati</taxon>
        <taxon>Chlamydiota</taxon>
        <taxon>Chlamydiia</taxon>
        <taxon>Parachlamydiales</taxon>
        <taxon>Candidatus Criblamydiaceae</taxon>
        <taxon>Candidatus Criblamydia</taxon>
    </lineage>
</organism>
<dbReference type="SUPFAM" id="SSF50978">
    <property type="entry name" value="WD40 repeat-like"/>
    <property type="match status" value="1"/>
</dbReference>
<keyword evidence="2" id="KW-0677">Repeat</keyword>
<dbReference type="SMART" id="SM00320">
    <property type="entry name" value="WD40"/>
    <property type="match status" value="3"/>
</dbReference>
<keyword evidence="5" id="KW-1185">Reference proteome</keyword>
<dbReference type="Proteomes" id="UP000031552">
    <property type="component" value="Unassembled WGS sequence"/>
</dbReference>
<evidence type="ECO:0000256" key="1">
    <source>
        <dbReference type="ARBA" id="ARBA00022574"/>
    </source>
</evidence>
<dbReference type="InterPro" id="IPR001680">
    <property type="entry name" value="WD40_rpt"/>
</dbReference>
<evidence type="ECO:0000259" key="3">
    <source>
        <dbReference type="SMART" id="SM00256"/>
    </source>
</evidence>
<dbReference type="InterPro" id="IPR036047">
    <property type="entry name" value="F-box-like_dom_sf"/>
</dbReference>
<name>A0A090D1H8_9BACT</name>
<protein>
    <submittedName>
        <fullName evidence="4">F-box and WD repeat-containing protein</fullName>
    </submittedName>
</protein>
<dbReference type="GO" id="GO:0000027">
    <property type="term" value="P:ribosomal large subunit assembly"/>
    <property type="evidence" value="ECO:0007669"/>
    <property type="project" value="TreeGrafter"/>
</dbReference>